<protein>
    <submittedName>
        <fullName evidence="2">Uncharacterized protein</fullName>
    </submittedName>
</protein>
<evidence type="ECO:0000313" key="3">
    <source>
        <dbReference type="Proteomes" id="UP000703269"/>
    </source>
</evidence>
<evidence type="ECO:0000313" key="2">
    <source>
        <dbReference type="EMBL" id="GJE94264.1"/>
    </source>
</evidence>
<feature type="compositionally biased region" description="Polar residues" evidence="1">
    <location>
        <begin position="10"/>
        <end position="22"/>
    </location>
</feature>
<feature type="region of interest" description="Disordered" evidence="1">
    <location>
        <begin position="1"/>
        <end position="22"/>
    </location>
</feature>
<keyword evidence="3" id="KW-1185">Reference proteome</keyword>
<dbReference type="EMBL" id="BPQB01000038">
    <property type="protein sequence ID" value="GJE94264.1"/>
    <property type="molecule type" value="Genomic_DNA"/>
</dbReference>
<comment type="caution">
    <text evidence="2">The sequence shown here is derived from an EMBL/GenBank/DDBJ whole genome shotgun (WGS) entry which is preliminary data.</text>
</comment>
<name>A0A9P3GIL4_9APHY</name>
<dbReference type="AlphaFoldDB" id="A0A9P3GIL4"/>
<proteinExistence type="predicted"/>
<sequence length="198" mass="22314">MSPAPLPLRNRTSSSLFGAGSNTLPNGTEIAEEITEIIYIVKHLDMDHARRSEFISTIEKVKTSARRANEDIESAVRLYDGDDDEKTQLRRLIICSDNLQHRTSQLLRTLTQLRVRAKTLQGGRISRFFDNLRSISPPDVDTVLKEMAAMSANALECFEGRDSGSLMEIIQEAKNVMEKQDQFRIAGRTSSFVVLEQN</sequence>
<reference evidence="2 3" key="1">
    <citation type="submission" date="2021-08" db="EMBL/GenBank/DDBJ databases">
        <title>Draft Genome Sequence of Phanerochaete sordida strain YK-624.</title>
        <authorList>
            <person name="Mori T."/>
            <person name="Dohra H."/>
            <person name="Suzuki T."/>
            <person name="Kawagishi H."/>
            <person name="Hirai H."/>
        </authorList>
    </citation>
    <scope>NUCLEOTIDE SEQUENCE [LARGE SCALE GENOMIC DNA]</scope>
    <source>
        <strain evidence="2 3">YK-624</strain>
    </source>
</reference>
<dbReference type="Proteomes" id="UP000703269">
    <property type="component" value="Unassembled WGS sequence"/>
</dbReference>
<accession>A0A9P3GIL4</accession>
<gene>
    <name evidence="2" type="ORF">PsYK624_104330</name>
</gene>
<evidence type="ECO:0000256" key="1">
    <source>
        <dbReference type="SAM" id="MobiDB-lite"/>
    </source>
</evidence>
<organism evidence="2 3">
    <name type="scientific">Phanerochaete sordida</name>
    <dbReference type="NCBI Taxonomy" id="48140"/>
    <lineage>
        <taxon>Eukaryota</taxon>
        <taxon>Fungi</taxon>
        <taxon>Dikarya</taxon>
        <taxon>Basidiomycota</taxon>
        <taxon>Agaricomycotina</taxon>
        <taxon>Agaricomycetes</taxon>
        <taxon>Polyporales</taxon>
        <taxon>Phanerochaetaceae</taxon>
        <taxon>Phanerochaete</taxon>
    </lineage>
</organism>